<organism evidence="1 2">
    <name type="scientific">Acinetobacter equi</name>
    <dbReference type="NCBI Taxonomy" id="1324350"/>
    <lineage>
        <taxon>Bacteria</taxon>
        <taxon>Pseudomonadati</taxon>
        <taxon>Pseudomonadota</taxon>
        <taxon>Gammaproteobacteria</taxon>
        <taxon>Moraxellales</taxon>
        <taxon>Moraxellaceae</taxon>
        <taxon>Acinetobacter</taxon>
    </lineage>
</organism>
<evidence type="ECO:0000313" key="1">
    <source>
        <dbReference type="EMBL" id="ALH94214.1"/>
    </source>
</evidence>
<reference evidence="1 2" key="1">
    <citation type="journal article" date="2015" name="Int. J. Syst. Evol. Microbiol.">
        <title>Acinetobacter equi sp. nov. isolated from horse faeces.</title>
        <authorList>
            <person name="Poppel M.T."/>
            <person name="Skiebe E."/>
            <person name="Laue M."/>
            <person name="Bergmann H."/>
            <person name="Ebersberger I."/>
            <person name="Garn T."/>
            <person name="Fruth A."/>
            <person name="Baumgardt S."/>
            <person name="Busse H.J."/>
            <person name="Wilharm G."/>
        </authorList>
    </citation>
    <scope>NUCLEOTIDE SEQUENCE [LARGE SCALE GENOMIC DNA]</scope>
    <source>
        <strain evidence="1 2">114</strain>
    </source>
</reference>
<dbReference type="AlphaFoldDB" id="A0A0N9VW00"/>
<proteinExistence type="predicted"/>
<sequence>MDAFLIGLTLACTILVILAYRVFYLNFLKDSFVYRQSPIEKLDNDLSIHKSIEGYGQIKIENSELNIGLGRKGYFQLEQECNLDDANIIFPPIYNRYTDYDFNFVSKGYANKNSSDLVSVSINTLFRQLQFKHVNELSIRIKERDIVSIYMVFQLADAQLNIDDVFVLYQKYIQSLLDKGCQHFFELYEARYDKTECISVFFEQPYLCIAPEVLNVEAFKSALQTPDFFLHRNKVLFR</sequence>
<dbReference type="EMBL" id="CP012808">
    <property type="protein sequence ID" value="ALH94214.1"/>
    <property type="molecule type" value="Genomic_DNA"/>
</dbReference>
<dbReference type="KEGG" id="aei:AOY20_00915"/>
<gene>
    <name evidence="1" type="ORF">AOY20_00915</name>
</gene>
<dbReference type="RefSeq" id="WP_054580130.1">
    <property type="nucleotide sequence ID" value="NZ_CP012808.1"/>
</dbReference>
<accession>A0A0N9VW00</accession>
<evidence type="ECO:0000313" key="2">
    <source>
        <dbReference type="Proteomes" id="UP000064939"/>
    </source>
</evidence>
<keyword evidence="2" id="KW-1185">Reference proteome</keyword>
<protein>
    <submittedName>
        <fullName evidence="1">Uncharacterized protein</fullName>
    </submittedName>
</protein>
<name>A0A0N9VW00_9GAMM</name>
<dbReference type="Proteomes" id="UP000064939">
    <property type="component" value="Chromosome"/>
</dbReference>